<gene>
    <name evidence="2" type="ORF">QN277_009120</name>
</gene>
<sequence>MAEHTTQESSSVPHKEKSSEATSLISAASLSKTPATNSISQSCSVKLDGTNFLIWQTHVLPIIKGHKLESFLNGSKPCPPQFTIVDGKSTLNPDFEDWVAADQLVFGWLLDTMTLEVSSQMTEVSTAAGLWAAAKEVAGAQTKSRVLMLKSDFQRTRKDSMKMKEYLTKMKGFSEQLSLAGCSVSLSDLFIQILAGLDAEYNPIVV</sequence>
<evidence type="ECO:0000313" key="2">
    <source>
        <dbReference type="EMBL" id="KAK4256226.1"/>
    </source>
</evidence>
<dbReference type="Pfam" id="PF14223">
    <property type="entry name" value="Retrotran_gag_2"/>
    <property type="match status" value="1"/>
</dbReference>
<dbReference type="EMBL" id="JAWXYG010000013">
    <property type="protein sequence ID" value="KAK4256226.1"/>
    <property type="molecule type" value="Genomic_DNA"/>
</dbReference>
<protein>
    <recommendedName>
        <fullName evidence="4">Retrotransposon Copia-like N-terminal domain-containing protein</fullName>
    </recommendedName>
</protein>
<organism evidence="2 3">
    <name type="scientific">Acacia crassicarpa</name>
    <name type="common">northern wattle</name>
    <dbReference type="NCBI Taxonomy" id="499986"/>
    <lineage>
        <taxon>Eukaryota</taxon>
        <taxon>Viridiplantae</taxon>
        <taxon>Streptophyta</taxon>
        <taxon>Embryophyta</taxon>
        <taxon>Tracheophyta</taxon>
        <taxon>Spermatophyta</taxon>
        <taxon>Magnoliopsida</taxon>
        <taxon>eudicotyledons</taxon>
        <taxon>Gunneridae</taxon>
        <taxon>Pentapetalae</taxon>
        <taxon>rosids</taxon>
        <taxon>fabids</taxon>
        <taxon>Fabales</taxon>
        <taxon>Fabaceae</taxon>
        <taxon>Caesalpinioideae</taxon>
        <taxon>mimosoid clade</taxon>
        <taxon>Acacieae</taxon>
        <taxon>Acacia</taxon>
    </lineage>
</organism>
<comment type="caution">
    <text evidence="2">The sequence shown here is derived from an EMBL/GenBank/DDBJ whole genome shotgun (WGS) entry which is preliminary data.</text>
</comment>
<name>A0AAE1MDU1_9FABA</name>
<dbReference type="PANTHER" id="PTHR47481:SF22">
    <property type="entry name" value="RETROTRANSPOSON GAG DOMAIN-CONTAINING PROTEIN"/>
    <property type="match status" value="1"/>
</dbReference>
<dbReference type="PANTHER" id="PTHR47481">
    <property type="match status" value="1"/>
</dbReference>
<accession>A0AAE1MDU1</accession>
<evidence type="ECO:0000256" key="1">
    <source>
        <dbReference type="SAM" id="MobiDB-lite"/>
    </source>
</evidence>
<feature type="region of interest" description="Disordered" evidence="1">
    <location>
        <begin position="1"/>
        <end position="20"/>
    </location>
</feature>
<keyword evidence="3" id="KW-1185">Reference proteome</keyword>
<evidence type="ECO:0008006" key="4">
    <source>
        <dbReference type="Google" id="ProtNLM"/>
    </source>
</evidence>
<evidence type="ECO:0000313" key="3">
    <source>
        <dbReference type="Proteomes" id="UP001293593"/>
    </source>
</evidence>
<dbReference type="Proteomes" id="UP001293593">
    <property type="component" value="Unassembled WGS sequence"/>
</dbReference>
<reference evidence="2" key="1">
    <citation type="submission" date="2023-10" db="EMBL/GenBank/DDBJ databases">
        <title>Chromosome-level genome of the transformable northern wattle, Acacia crassicarpa.</title>
        <authorList>
            <person name="Massaro I."/>
            <person name="Sinha N.R."/>
            <person name="Poethig S."/>
            <person name="Leichty A.R."/>
        </authorList>
    </citation>
    <scope>NUCLEOTIDE SEQUENCE</scope>
    <source>
        <strain evidence="2">Acra3RX</strain>
        <tissue evidence="2">Leaf</tissue>
    </source>
</reference>
<dbReference type="AlphaFoldDB" id="A0AAE1MDU1"/>
<proteinExistence type="predicted"/>